<dbReference type="InterPro" id="IPR010982">
    <property type="entry name" value="Lambda_DNA-bd_dom_sf"/>
</dbReference>
<keyword evidence="4" id="KW-1185">Reference proteome</keyword>
<dbReference type="Pfam" id="PF01381">
    <property type="entry name" value="HTH_3"/>
    <property type="match status" value="1"/>
</dbReference>
<gene>
    <name evidence="3" type="ORF">SAMN02745158_04000</name>
</gene>
<evidence type="ECO:0000259" key="2">
    <source>
        <dbReference type="PROSITE" id="PS50943"/>
    </source>
</evidence>
<dbReference type="PANTHER" id="PTHR46558">
    <property type="entry name" value="TRACRIPTIONAL REGULATORY PROTEIN-RELATED-RELATED"/>
    <property type="match status" value="1"/>
</dbReference>
<dbReference type="STRING" id="1122155.SAMN02745158_04000"/>
<dbReference type="Gene3D" id="1.10.260.40">
    <property type="entry name" value="lambda repressor-like DNA-binding domains"/>
    <property type="match status" value="1"/>
</dbReference>
<accession>A0A1M5C749</accession>
<name>A0A1M5C749_9CLOT</name>
<feature type="domain" description="HTH cro/C1-type" evidence="2">
    <location>
        <begin position="7"/>
        <end position="61"/>
    </location>
</feature>
<dbReference type="AlphaFoldDB" id="A0A1M5C749"/>
<reference evidence="3 4" key="1">
    <citation type="submission" date="2016-11" db="EMBL/GenBank/DDBJ databases">
        <authorList>
            <person name="Jaros S."/>
            <person name="Januszkiewicz K."/>
            <person name="Wedrychowicz H."/>
        </authorList>
    </citation>
    <scope>NUCLEOTIDE SEQUENCE [LARGE SCALE GENOMIC DNA]</scope>
    <source>
        <strain evidence="3 4">DSM 17459</strain>
    </source>
</reference>
<dbReference type="PANTHER" id="PTHR46558:SF11">
    <property type="entry name" value="HTH-TYPE TRANSCRIPTIONAL REGULATOR XRE"/>
    <property type="match status" value="1"/>
</dbReference>
<dbReference type="InterPro" id="IPR001387">
    <property type="entry name" value="Cro/C1-type_HTH"/>
</dbReference>
<dbReference type="GO" id="GO:0003677">
    <property type="term" value="F:DNA binding"/>
    <property type="evidence" value="ECO:0007669"/>
    <property type="project" value="UniProtKB-KW"/>
</dbReference>
<dbReference type="Proteomes" id="UP000184245">
    <property type="component" value="Unassembled WGS sequence"/>
</dbReference>
<sequence>MDFQTNLRCLRKAKGLTQQEMADIFNLQRQSYCNYENGHRMPPMDLLVAMADFFSVSLDVLVRGTVALEDQHNPTLPVLTRETIYILTAYQKLPPSTRKELIDYLTFKLERLSD</sequence>
<keyword evidence="1" id="KW-0238">DNA-binding</keyword>
<dbReference type="SUPFAM" id="SSF47413">
    <property type="entry name" value="lambda repressor-like DNA-binding domains"/>
    <property type="match status" value="1"/>
</dbReference>
<dbReference type="SMART" id="SM00530">
    <property type="entry name" value="HTH_XRE"/>
    <property type="match status" value="1"/>
</dbReference>
<protein>
    <submittedName>
        <fullName evidence="3">Transcriptional regulator, contains XRE-family HTH domain</fullName>
    </submittedName>
</protein>
<dbReference type="RefSeq" id="WP_072854539.1">
    <property type="nucleotide sequence ID" value="NZ_FQVI01000035.1"/>
</dbReference>
<proteinExistence type="predicted"/>
<evidence type="ECO:0000256" key="1">
    <source>
        <dbReference type="ARBA" id="ARBA00023125"/>
    </source>
</evidence>
<evidence type="ECO:0000313" key="3">
    <source>
        <dbReference type="EMBL" id="SHF50545.1"/>
    </source>
</evidence>
<dbReference type="OrthoDB" id="2735991at2"/>
<dbReference type="EMBL" id="FQVI01000035">
    <property type="protein sequence ID" value="SHF50545.1"/>
    <property type="molecule type" value="Genomic_DNA"/>
</dbReference>
<evidence type="ECO:0000313" key="4">
    <source>
        <dbReference type="Proteomes" id="UP000184245"/>
    </source>
</evidence>
<dbReference type="PROSITE" id="PS50943">
    <property type="entry name" value="HTH_CROC1"/>
    <property type="match status" value="1"/>
</dbReference>
<organism evidence="3 4">
    <name type="scientific">Lactonifactor longoviformis DSM 17459</name>
    <dbReference type="NCBI Taxonomy" id="1122155"/>
    <lineage>
        <taxon>Bacteria</taxon>
        <taxon>Bacillati</taxon>
        <taxon>Bacillota</taxon>
        <taxon>Clostridia</taxon>
        <taxon>Eubacteriales</taxon>
        <taxon>Clostridiaceae</taxon>
        <taxon>Lactonifactor</taxon>
    </lineage>
</organism>
<dbReference type="CDD" id="cd00093">
    <property type="entry name" value="HTH_XRE"/>
    <property type="match status" value="1"/>
</dbReference>